<dbReference type="EMBL" id="JAJJMB010010393">
    <property type="protein sequence ID" value="KAI3909075.1"/>
    <property type="molecule type" value="Genomic_DNA"/>
</dbReference>
<evidence type="ECO:0000313" key="2">
    <source>
        <dbReference type="EMBL" id="KAI3909075.1"/>
    </source>
</evidence>
<proteinExistence type="predicted"/>
<organism evidence="2 3">
    <name type="scientific">Papaver atlanticum</name>
    <dbReference type="NCBI Taxonomy" id="357466"/>
    <lineage>
        <taxon>Eukaryota</taxon>
        <taxon>Viridiplantae</taxon>
        <taxon>Streptophyta</taxon>
        <taxon>Embryophyta</taxon>
        <taxon>Tracheophyta</taxon>
        <taxon>Spermatophyta</taxon>
        <taxon>Magnoliopsida</taxon>
        <taxon>Ranunculales</taxon>
        <taxon>Papaveraceae</taxon>
        <taxon>Papaveroideae</taxon>
        <taxon>Papaver</taxon>
    </lineage>
</organism>
<gene>
    <name evidence="2" type="ORF">MKW98_011436</name>
</gene>
<feature type="non-terminal residue" evidence="2">
    <location>
        <position position="1"/>
    </location>
</feature>
<name>A0AAD4SJ72_9MAGN</name>
<sequence length="95" mass="11241">MWFSSSKDFHGFVLSRHGVLSIAFFSRLYCHKENKYQRISTQMRLVQPCFLKIQYMRYLQQACALLQKNLDNAKANIEVLIADLQLLRDQVTITR</sequence>
<reference evidence="2" key="1">
    <citation type="submission" date="2022-04" db="EMBL/GenBank/DDBJ databases">
        <title>A functionally conserved STORR gene fusion in Papaver species that diverged 16.8 million years ago.</title>
        <authorList>
            <person name="Catania T."/>
        </authorList>
    </citation>
    <scope>NUCLEOTIDE SEQUENCE</scope>
    <source>
        <strain evidence="2">S-188037</strain>
    </source>
</reference>
<protein>
    <submittedName>
        <fullName evidence="2">Uncharacterized protein</fullName>
    </submittedName>
</protein>
<feature type="coiled-coil region" evidence="1">
    <location>
        <begin position="56"/>
        <end position="90"/>
    </location>
</feature>
<dbReference type="AlphaFoldDB" id="A0AAD4SJ72"/>
<dbReference type="Proteomes" id="UP001202328">
    <property type="component" value="Unassembled WGS sequence"/>
</dbReference>
<evidence type="ECO:0000313" key="3">
    <source>
        <dbReference type="Proteomes" id="UP001202328"/>
    </source>
</evidence>
<evidence type="ECO:0000256" key="1">
    <source>
        <dbReference type="SAM" id="Coils"/>
    </source>
</evidence>
<keyword evidence="3" id="KW-1185">Reference proteome</keyword>
<keyword evidence="1" id="KW-0175">Coiled coil</keyword>
<accession>A0AAD4SJ72</accession>
<comment type="caution">
    <text evidence="2">The sequence shown here is derived from an EMBL/GenBank/DDBJ whole genome shotgun (WGS) entry which is preliminary data.</text>
</comment>